<dbReference type="InterPro" id="IPR004843">
    <property type="entry name" value="Calcineurin-like_PHP"/>
</dbReference>
<dbReference type="InterPro" id="IPR015914">
    <property type="entry name" value="PAPs_N"/>
</dbReference>
<dbReference type="KEGG" id="pbor:BSF38_04474"/>
<dbReference type="OrthoDB" id="9809781at2"/>
<gene>
    <name evidence="4" type="primary">phoA_2</name>
    <name evidence="4" type="ORF">BSF38_04474</name>
</gene>
<dbReference type="RefSeq" id="WP_076349345.1">
    <property type="nucleotide sequence ID" value="NZ_CP019082.1"/>
</dbReference>
<dbReference type="SUPFAM" id="SSF49363">
    <property type="entry name" value="Purple acid phosphatase, N-terminal domain"/>
    <property type="match status" value="1"/>
</dbReference>
<keyword evidence="4" id="KW-0378">Hydrolase</keyword>
<dbReference type="PANTHER" id="PTHR22953:SF153">
    <property type="entry name" value="PURPLE ACID PHOSPHATASE"/>
    <property type="match status" value="1"/>
</dbReference>
<dbReference type="EC" id="3.1.3.1" evidence="4"/>
<evidence type="ECO:0000313" key="5">
    <source>
        <dbReference type="Proteomes" id="UP000186309"/>
    </source>
</evidence>
<evidence type="ECO:0000313" key="4">
    <source>
        <dbReference type="EMBL" id="APW62918.1"/>
    </source>
</evidence>
<dbReference type="AlphaFoldDB" id="A0A1U7CVJ1"/>
<dbReference type="Pfam" id="PF00149">
    <property type="entry name" value="Metallophos"/>
    <property type="match status" value="1"/>
</dbReference>
<dbReference type="InterPro" id="IPR008963">
    <property type="entry name" value="Purple_acid_Pase-like_N"/>
</dbReference>
<evidence type="ECO:0000259" key="3">
    <source>
        <dbReference type="Pfam" id="PF16656"/>
    </source>
</evidence>
<dbReference type="InterPro" id="IPR029052">
    <property type="entry name" value="Metallo-depent_PP-like"/>
</dbReference>
<reference evidence="5" key="1">
    <citation type="submission" date="2016-12" db="EMBL/GenBank/DDBJ databases">
        <title>Comparative genomics of four Isosphaeraceae planctomycetes: a common pool of plasmids and glycoside hydrolase genes.</title>
        <authorList>
            <person name="Ivanova A."/>
        </authorList>
    </citation>
    <scope>NUCLEOTIDE SEQUENCE [LARGE SCALE GENOMIC DNA]</scope>
    <source>
        <strain evidence="5">PX4</strain>
    </source>
</reference>
<evidence type="ECO:0000256" key="1">
    <source>
        <dbReference type="ARBA" id="ARBA00022729"/>
    </source>
</evidence>
<accession>A0A1U7CVJ1</accession>
<organism evidence="4 5">
    <name type="scientific">Paludisphaera borealis</name>
    <dbReference type="NCBI Taxonomy" id="1387353"/>
    <lineage>
        <taxon>Bacteria</taxon>
        <taxon>Pseudomonadati</taxon>
        <taxon>Planctomycetota</taxon>
        <taxon>Planctomycetia</taxon>
        <taxon>Isosphaerales</taxon>
        <taxon>Isosphaeraceae</taxon>
        <taxon>Paludisphaera</taxon>
    </lineage>
</organism>
<dbReference type="Proteomes" id="UP000186309">
    <property type="component" value="Chromosome"/>
</dbReference>
<dbReference type="Gene3D" id="2.60.40.380">
    <property type="entry name" value="Purple acid phosphatase-like, N-terminal"/>
    <property type="match status" value="1"/>
</dbReference>
<sequence length="642" mass="71649">MEVWKRGRVGLVLLLTVFAGCQKVAPVESLPGVRRTLDEVGVRLGQVKSERELTAVATRQAALLSLLNPAERLALGRNAVRFRTAAPVMVAVASLRGASPFWLEDQGFRPTGFSLHTEDGEWVVHHKTYPRGWVGLGVNGLDRTTTTHYAAFVRSAPGQSPLDVDKLDLVQDDGAGWTKRIAHQGVSASSGLDRPFRELPKELDGAILLQPAHDRRHAALLAGGRVWKTHSVSRDIPDQAVVSFGLDPARELVWSWRTSARVDRSAIRIVPAKYETAESDPTTNPDLHGMRTVEGDSQLVRSDGLVNDPLIRRHSVTVGGLEPDTMFYYSLGDGDAGRWGPWRTVKTGPSQPRRLEFLYLGDAQTGLEQWGKRLSAAFRRHPGMDGILLAGDLVDRGNERTNWDHFFLRAEPIFDRVPVMPAVGNHEYLDQGPRLYNAFFRLPRNGPEGVAPGLVYHFQYGGALFAVLDSTLAVMSPSQARKQAEWLDKLLTESTAEWKFVMFHHTVYPSHPVRDNPVIREHWVPIFDKHHVDMVLQGHDHAYLRTYPMKANQRVSTSAEGTTYVVAVSGDKFAVQGDRDYIEVGFTELSTYQTIEIDEIARRLTYRAWTDDGEAVDSLVIDKPARDANRPLVVRPPSIKTR</sequence>
<dbReference type="STRING" id="1387353.BSF38_04474"/>
<evidence type="ECO:0000259" key="2">
    <source>
        <dbReference type="Pfam" id="PF00149"/>
    </source>
</evidence>
<dbReference type="GO" id="GO:0003993">
    <property type="term" value="F:acid phosphatase activity"/>
    <property type="evidence" value="ECO:0007669"/>
    <property type="project" value="InterPro"/>
</dbReference>
<name>A0A1U7CVJ1_9BACT</name>
<feature type="domain" description="Purple acid phosphatase N-terminal" evidence="3">
    <location>
        <begin position="237"/>
        <end position="347"/>
    </location>
</feature>
<keyword evidence="5" id="KW-1185">Reference proteome</keyword>
<dbReference type="EMBL" id="CP019082">
    <property type="protein sequence ID" value="APW62918.1"/>
    <property type="molecule type" value="Genomic_DNA"/>
</dbReference>
<dbReference type="SUPFAM" id="SSF56300">
    <property type="entry name" value="Metallo-dependent phosphatases"/>
    <property type="match status" value="1"/>
</dbReference>
<dbReference type="InterPro" id="IPR039331">
    <property type="entry name" value="PAPs-like"/>
</dbReference>
<dbReference type="PROSITE" id="PS51257">
    <property type="entry name" value="PROKAR_LIPOPROTEIN"/>
    <property type="match status" value="1"/>
</dbReference>
<proteinExistence type="predicted"/>
<keyword evidence="1" id="KW-0732">Signal</keyword>
<dbReference type="Pfam" id="PF16656">
    <property type="entry name" value="Pur_ac_phosph_N"/>
    <property type="match status" value="1"/>
</dbReference>
<dbReference type="GO" id="GO:0046872">
    <property type="term" value="F:metal ion binding"/>
    <property type="evidence" value="ECO:0007669"/>
    <property type="project" value="InterPro"/>
</dbReference>
<dbReference type="Gene3D" id="3.60.21.10">
    <property type="match status" value="1"/>
</dbReference>
<dbReference type="GO" id="GO:0004035">
    <property type="term" value="F:alkaline phosphatase activity"/>
    <property type="evidence" value="ECO:0007669"/>
    <property type="project" value="UniProtKB-EC"/>
</dbReference>
<dbReference type="PANTHER" id="PTHR22953">
    <property type="entry name" value="ACID PHOSPHATASE RELATED"/>
    <property type="match status" value="1"/>
</dbReference>
<protein>
    <submittedName>
        <fullName evidence="4">Alkaline phosphatase</fullName>
        <ecNumber evidence="4">3.1.3.1</ecNumber>
    </submittedName>
</protein>
<feature type="domain" description="Calcineurin-like phosphoesterase" evidence="2">
    <location>
        <begin position="360"/>
        <end position="543"/>
    </location>
</feature>